<comment type="similarity">
    <text evidence="1">Belongs to the TUB family.</text>
</comment>
<dbReference type="PRINTS" id="PR01573">
    <property type="entry name" value="SUPERTUBBY"/>
</dbReference>
<dbReference type="Proteomes" id="UP000825935">
    <property type="component" value="Chromosome 7"/>
</dbReference>
<evidence type="ECO:0000259" key="3">
    <source>
        <dbReference type="Pfam" id="PF01167"/>
    </source>
</evidence>
<feature type="compositionally biased region" description="Polar residues" evidence="2">
    <location>
        <begin position="8"/>
        <end position="17"/>
    </location>
</feature>
<dbReference type="EMBL" id="CM035412">
    <property type="protein sequence ID" value="KAH7433769.1"/>
    <property type="molecule type" value="Genomic_DNA"/>
</dbReference>
<dbReference type="InterPro" id="IPR000007">
    <property type="entry name" value="Tubby_C"/>
</dbReference>
<dbReference type="SUPFAM" id="SSF54518">
    <property type="entry name" value="Tubby C-terminal domain-like"/>
    <property type="match status" value="1"/>
</dbReference>
<dbReference type="AlphaFoldDB" id="A0A8T2UNB8"/>
<evidence type="ECO:0000256" key="2">
    <source>
        <dbReference type="SAM" id="MobiDB-lite"/>
    </source>
</evidence>
<gene>
    <name evidence="4" type="ORF">KP509_07G085500</name>
</gene>
<protein>
    <recommendedName>
        <fullName evidence="3">Tubby C-terminal domain-containing protein</fullName>
    </recommendedName>
</protein>
<reference evidence="4" key="1">
    <citation type="submission" date="2021-08" db="EMBL/GenBank/DDBJ databases">
        <title>WGS assembly of Ceratopteris richardii.</title>
        <authorList>
            <person name="Marchant D.B."/>
            <person name="Chen G."/>
            <person name="Jenkins J."/>
            <person name="Shu S."/>
            <person name="Leebens-Mack J."/>
            <person name="Grimwood J."/>
            <person name="Schmutz J."/>
            <person name="Soltis P."/>
            <person name="Soltis D."/>
            <person name="Chen Z.-H."/>
        </authorList>
    </citation>
    <scope>NUCLEOTIDE SEQUENCE</scope>
    <source>
        <strain evidence="4">Whitten #5841</strain>
        <tissue evidence="4">Leaf</tissue>
    </source>
</reference>
<feature type="region of interest" description="Disordered" evidence="2">
    <location>
        <begin position="1"/>
        <end position="94"/>
    </location>
</feature>
<proteinExistence type="inferred from homology"/>
<name>A0A8T2UNB8_CERRI</name>
<dbReference type="Gene3D" id="3.20.90.10">
    <property type="entry name" value="Tubby Protein, Chain A"/>
    <property type="match status" value="1"/>
</dbReference>
<dbReference type="PANTHER" id="PTHR16517:SF131">
    <property type="entry name" value="TUBBY-LIKE PROTEIN 8"/>
    <property type="match status" value="1"/>
</dbReference>
<feature type="domain" description="Tubby C-terminal" evidence="3">
    <location>
        <begin position="187"/>
        <end position="432"/>
    </location>
</feature>
<evidence type="ECO:0000256" key="1">
    <source>
        <dbReference type="ARBA" id="ARBA00007129"/>
    </source>
</evidence>
<feature type="compositionally biased region" description="Polar residues" evidence="2">
    <location>
        <begin position="28"/>
        <end position="41"/>
    </location>
</feature>
<keyword evidence="5" id="KW-1185">Reference proteome</keyword>
<organism evidence="4 5">
    <name type="scientific">Ceratopteris richardii</name>
    <name type="common">Triangle waterfern</name>
    <dbReference type="NCBI Taxonomy" id="49495"/>
    <lineage>
        <taxon>Eukaryota</taxon>
        <taxon>Viridiplantae</taxon>
        <taxon>Streptophyta</taxon>
        <taxon>Embryophyta</taxon>
        <taxon>Tracheophyta</taxon>
        <taxon>Polypodiopsida</taxon>
        <taxon>Polypodiidae</taxon>
        <taxon>Polypodiales</taxon>
        <taxon>Pteridineae</taxon>
        <taxon>Pteridaceae</taxon>
        <taxon>Parkerioideae</taxon>
        <taxon>Ceratopteris</taxon>
    </lineage>
</organism>
<dbReference type="PANTHER" id="PTHR16517">
    <property type="entry name" value="TUBBY-RELATED"/>
    <property type="match status" value="1"/>
</dbReference>
<dbReference type="Pfam" id="PF01167">
    <property type="entry name" value="Tub"/>
    <property type="match status" value="1"/>
</dbReference>
<dbReference type="OrthoDB" id="8775810at2759"/>
<evidence type="ECO:0000313" key="5">
    <source>
        <dbReference type="Proteomes" id="UP000825935"/>
    </source>
</evidence>
<sequence>MSKPMRSFLSTQRSPPSCFSYEDPIECNLQTQSSQTKSRGQFSRKGSVGSPNSHTRKENLPPRGNVKPSPTKEKETSVADNCSRSHGSDGDTESRIQAARVLRRALRSLPQNHQSRYVDSKHKRPALFGICENGGDADSLPIFAASSTSSSEPRTPNHSLHVWEDDPECDVAPASSWSALANKYLLCRPLPLDIGRCACYILHEPDDSSDRPLVYSLYTDEGHGRQDRKLAVARHQRNIGRSEFLIAQNGAGTLHLSCDESFLGRVRSNIIGSRYLIWNEISSSECKYQGPGKLLGVVIFEPTVSTWTGSFRVMRAYVPKYQSIHMSLSNQHEPIGLTKNWQESRRNVHELNSREPSYNRRMRRYELDYRDRYRSTYKIQASSKNFQLTMEDHGKQVILLHGKVGNSKYIMEYSFPLTAYQAFGICLASIDSKLCCSI</sequence>
<accession>A0A8T2UNB8</accession>
<dbReference type="InterPro" id="IPR025659">
    <property type="entry name" value="Tubby-like_C"/>
</dbReference>
<comment type="caution">
    <text evidence="4">The sequence shown here is derived from an EMBL/GenBank/DDBJ whole genome shotgun (WGS) entry which is preliminary data.</text>
</comment>
<evidence type="ECO:0000313" key="4">
    <source>
        <dbReference type="EMBL" id="KAH7433769.1"/>
    </source>
</evidence>